<evidence type="ECO:0000259" key="2">
    <source>
        <dbReference type="Pfam" id="PF01370"/>
    </source>
</evidence>
<protein>
    <recommendedName>
        <fullName evidence="2">NAD-dependent epimerase/dehydratase domain-containing protein</fullName>
    </recommendedName>
</protein>
<organism evidence="3">
    <name type="scientific">marine sediment metagenome</name>
    <dbReference type="NCBI Taxonomy" id="412755"/>
    <lineage>
        <taxon>unclassified sequences</taxon>
        <taxon>metagenomes</taxon>
        <taxon>ecological metagenomes</taxon>
    </lineage>
</organism>
<dbReference type="SUPFAM" id="SSF51735">
    <property type="entry name" value="NAD(P)-binding Rossmann-fold domains"/>
    <property type="match status" value="1"/>
</dbReference>
<dbReference type="Gene3D" id="3.40.50.720">
    <property type="entry name" value="NAD(P)-binding Rossmann-like Domain"/>
    <property type="match status" value="1"/>
</dbReference>
<evidence type="ECO:0000256" key="1">
    <source>
        <dbReference type="ARBA" id="ARBA00007637"/>
    </source>
</evidence>
<dbReference type="EMBL" id="BARU01011183">
    <property type="protein sequence ID" value="GAH42241.1"/>
    <property type="molecule type" value="Genomic_DNA"/>
</dbReference>
<dbReference type="PANTHER" id="PTHR43000">
    <property type="entry name" value="DTDP-D-GLUCOSE 4,6-DEHYDRATASE-RELATED"/>
    <property type="match status" value="1"/>
</dbReference>
<comment type="similarity">
    <text evidence="1">Belongs to the NAD(P)-dependent epimerase/dehydratase family.</text>
</comment>
<feature type="non-terminal residue" evidence="3">
    <location>
        <position position="270"/>
    </location>
</feature>
<comment type="caution">
    <text evidence="3">The sequence shown here is derived from an EMBL/GenBank/DDBJ whole genome shotgun (WGS) entry which is preliminary data.</text>
</comment>
<name>X1F9D2_9ZZZZ</name>
<dbReference type="InterPro" id="IPR001509">
    <property type="entry name" value="Epimerase_deHydtase"/>
</dbReference>
<evidence type="ECO:0000313" key="3">
    <source>
        <dbReference type="EMBL" id="GAH42241.1"/>
    </source>
</evidence>
<accession>X1F9D2</accession>
<gene>
    <name evidence="3" type="ORF">S03H2_21077</name>
</gene>
<reference evidence="3" key="1">
    <citation type="journal article" date="2014" name="Front. Microbiol.">
        <title>High frequency of phylogenetically diverse reductive dehalogenase-homologous genes in deep subseafloor sedimentary metagenomes.</title>
        <authorList>
            <person name="Kawai M."/>
            <person name="Futagami T."/>
            <person name="Toyoda A."/>
            <person name="Takaki Y."/>
            <person name="Nishi S."/>
            <person name="Hori S."/>
            <person name="Arai W."/>
            <person name="Tsubouchi T."/>
            <person name="Morono Y."/>
            <person name="Uchiyama I."/>
            <person name="Ito T."/>
            <person name="Fujiyama A."/>
            <person name="Inagaki F."/>
            <person name="Takami H."/>
        </authorList>
    </citation>
    <scope>NUCLEOTIDE SEQUENCE</scope>
    <source>
        <strain evidence="3">Expedition CK06-06</strain>
    </source>
</reference>
<dbReference type="InterPro" id="IPR036291">
    <property type="entry name" value="NAD(P)-bd_dom_sf"/>
</dbReference>
<proteinExistence type="inferred from homology"/>
<feature type="domain" description="NAD-dependent epimerase/dehydratase" evidence="2">
    <location>
        <begin position="3"/>
        <end position="227"/>
    </location>
</feature>
<dbReference type="Pfam" id="PF01370">
    <property type="entry name" value="Epimerase"/>
    <property type="match status" value="1"/>
</dbReference>
<dbReference type="AlphaFoldDB" id="X1F9D2"/>
<sequence>MKILITGSSGFIGSALKRLLEEKRIEVIPFDIKDSPLDDVRDFSALQSKVLGIDGIVHLAAVSRVKIAHDNPLECINTNIGGIINVLESVRLIHSDNNFPWVIFGSSREVYGESAILPVNESSTRKAINVYGVSKLSGEELCKVYSKNYGLKVRVLRFSNVYTGKNDHLDRVIPKFILQAFNNEELIINGTGEEIFDFTYIDDTIQGIWGCIQEIEKHDHLFDDFNISTGVPISLKQLADTIIKKTRSKSTVEFTKPRSYDVNKFYASPS</sequence>